<evidence type="ECO:0000313" key="2">
    <source>
        <dbReference type="EMBL" id="QSR86093.1"/>
    </source>
</evidence>
<reference evidence="2 3" key="1">
    <citation type="submission" date="2020-12" db="EMBL/GenBank/DDBJ databases">
        <authorList>
            <person name="Awala S.I."/>
            <person name="Gwak J.-H."/>
            <person name="Kim S.-J."/>
            <person name="Rhee S.-K."/>
        </authorList>
    </citation>
    <scope>NUCLEOTIDE SEQUENCE [LARGE SCALE GENOMIC DNA]</scope>
    <source>
        <strain evidence="2 3">IT5</strain>
    </source>
</reference>
<proteinExistence type="predicted"/>
<dbReference type="RefSeq" id="WP_206844308.1">
    <property type="nucleotide sequence ID" value="NZ_CP065956.1"/>
</dbReference>
<organism evidence="2 3">
    <name type="scientific">Candidatus Methylacidiphilum infernorum</name>
    <dbReference type="NCBI Taxonomy" id="511746"/>
    <lineage>
        <taxon>Bacteria</taxon>
        <taxon>Pseudomonadati</taxon>
        <taxon>Verrucomicrobiota</taxon>
        <taxon>Methylacidiphilae</taxon>
        <taxon>Methylacidiphilales</taxon>
        <taxon>Methylacidiphilaceae</taxon>
        <taxon>Methylacidiphilum (ex Ratnadevi et al. 2023)</taxon>
    </lineage>
</organism>
<evidence type="ECO:0000256" key="1">
    <source>
        <dbReference type="SAM" id="MobiDB-lite"/>
    </source>
</evidence>
<feature type="compositionally biased region" description="Basic and acidic residues" evidence="1">
    <location>
        <begin position="43"/>
        <end position="56"/>
    </location>
</feature>
<evidence type="ECO:0000313" key="3">
    <source>
        <dbReference type="Proteomes" id="UP000663088"/>
    </source>
</evidence>
<sequence length="67" mass="7853">MYRRHDGQVPPHHRHHVRIPNVTAVKPATAIHTIRRSTHRVLHTPDPEESEHRSQDHCPSPDARQKH</sequence>
<name>A0ABX7PTU9_9BACT</name>
<dbReference type="EMBL" id="CP065956">
    <property type="protein sequence ID" value="QSR86093.1"/>
    <property type="molecule type" value="Genomic_DNA"/>
</dbReference>
<dbReference type="Proteomes" id="UP000663088">
    <property type="component" value="Chromosome"/>
</dbReference>
<accession>A0ABX7PTU9</accession>
<protein>
    <submittedName>
        <fullName evidence="2">Uncharacterized protein</fullName>
    </submittedName>
</protein>
<gene>
    <name evidence="2" type="ORF">EM20IM_06150</name>
</gene>
<feature type="region of interest" description="Disordered" evidence="1">
    <location>
        <begin position="34"/>
        <end position="67"/>
    </location>
</feature>
<keyword evidence="3" id="KW-1185">Reference proteome</keyword>